<protein>
    <submittedName>
        <fullName evidence="2">Uncharacterized protein</fullName>
    </submittedName>
</protein>
<feature type="signal peptide" evidence="1">
    <location>
        <begin position="1"/>
        <end position="17"/>
    </location>
</feature>
<proteinExistence type="predicted"/>
<evidence type="ECO:0000256" key="1">
    <source>
        <dbReference type="SAM" id="SignalP"/>
    </source>
</evidence>
<accession>A0A0E9XJI2</accession>
<keyword evidence="1" id="KW-0732">Signal</keyword>
<dbReference type="EMBL" id="GBXM01006582">
    <property type="protein sequence ID" value="JAI01996.1"/>
    <property type="molecule type" value="Transcribed_RNA"/>
</dbReference>
<reference evidence="2" key="2">
    <citation type="journal article" date="2015" name="Fish Shellfish Immunol.">
        <title>Early steps in the European eel (Anguilla anguilla)-Vibrio vulnificus interaction in the gills: Role of the RtxA13 toxin.</title>
        <authorList>
            <person name="Callol A."/>
            <person name="Pajuelo D."/>
            <person name="Ebbesson L."/>
            <person name="Teles M."/>
            <person name="MacKenzie S."/>
            <person name="Amaro C."/>
        </authorList>
    </citation>
    <scope>NUCLEOTIDE SEQUENCE</scope>
</reference>
<reference evidence="2" key="1">
    <citation type="submission" date="2014-11" db="EMBL/GenBank/DDBJ databases">
        <authorList>
            <person name="Amaro Gonzalez C."/>
        </authorList>
    </citation>
    <scope>NUCLEOTIDE SEQUENCE</scope>
</reference>
<name>A0A0E9XJI2_ANGAN</name>
<sequence>MCPLYMLDVTLLRSVLSVKFFFSVIDFIEGQATRIKGDTPTIFELRLRRPFSCYHCDLLN</sequence>
<dbReference type="AlphaFoldDB" id="A0A0E9XJI2"/>
<evidence type="ECO:0000313" key="2">
    <source>
        <dbReference type="EMBL" id="JAI01996.1"/>
    </source>
</evidence>
<organism evidence="2">
    <name type="scientific">Anguilla anguilla</name>
    <name type="common">European freshwater eel</name>
    <name type="synonym">Muraena anguilla</name>
    <dbReference type="NCBI Taxonomy" id="7936"/>
    <lineage>
        <taxon>Eukaryota</taxon>
        <taxon>Metazoa</taxon>
        <taxon>Chordata</taxon>
        <taxon>Craniata</taxon>
        <taxon>Vertebrata</taxon>
        <taxon>Euteleostomi</taxon>
        <taxon>Actinopterygii</taxon>
        <taxon>Neopterygii</taxon>
        <taxon>Teleostei</taxon>
        <taxon>Anguilliformes</taxon>
        <taxon>Anguillidae</taxon>
        <taxon>Anguilla</taxon>
    </lineage>
</organism>
<feature type="chain" id="PRO_5002435047" evidence="1">
    <location>
        <begin position="18"/>
        <end position="60"/>
    </location>
</feature>